<dbReference type="PANTHER" id="PTHR39188">
    <property type="entry name" value="MEMBRANE-ASSOCIATED ZINC METALLOPROTEASE M50B"/>
    <property type="match status" value="1"/>
</dbReference>
<protein>
    <submittedName>
        <fullName evidence="14">Site-2 protease family protein</fullName>
    </submittedName>
</protein>
<dbReference type="InterPro" id="IPR008915">
    <property type="entry name" value="Peptidase_M50"/>
</dbReference>
<comment type="caution">
    <text evidence="14">The sequence shown here is derived from an EMBL/GenBank/DDBJ whole genome shotgun (WGS) entry which is preliminary data.</text>
</comment>
<evidence type="ECO:0000256" key="11">
    <source>
        <dbReference type="ARBA" id="ARBA00023136"/>
    </source>
</evidence>
<keyword evidence="10" id="KW-0482">Metalloprotease</keyword>
<dbReference type="GO" id="GO:0006508">
    <property type="term" value="P:proteolysis"/>
    <property type="evidence" value="ECO:0007669"/>
    <property type="project" value="UniProtKB-KW"/>
</dbReference>
<keyword evidence="4 14" id="KW-0645">Protease</keyword>
<organism evidence="14 15">
    <name type="scientific">Funiculus sociatus GB2-A5</name>
    <dbReference type="NCBI Taxonomy" id="2933946"/>
    <lineage>
        <taxon>Bacteria</taxon>
        <taxon>Bacillati</taxon>
        <taxon>Cyanobacteriota</taxon>
        <taxon>Cyanophyceae</taxon>
        <taxon>Coleofasciculales</taxon>
        <taxon>Coleofasciculaceae</taxon>
        <taxon>Funiculus</taxon>
    </lineage>
</organism>
<feature type="transmembrane region" description="Helical" evidence="12">
    <location>
        <begin position="276"/>
        <end position="307"/>
    </location>
</feature>
<evidence type="ECO:0000256" key="5">
    <source>
        <dbReference type="ARBA" id="ARBA00022692"/>
    </source>
</evidence>
<dbReference type="GO" id="GO:0008233">
    <property type="term" value="F:peptidase activity"/>
    <property type="evidence" value="ECO:0007669"/>
    <property type="project" value="UniProtKB-KW"/>
</dbReference>
<evidence type="ECO:0000256" key="8">
    <source>
        <dbReference type="ARBA" id="ARBA00022833"/>
    </source>
</evidence>
<feature type="domain" description="Peptidase M50" evidence="13">
    <location>
        <begin position="297"/>
        <end position="370"/>
    </location>
</feature>
<evidence type="ECO:0000256" key="4">
    <source>
        <dbReference type="ARBA" id="ARBA00022670"/>
    </source>
</evidence>
<evidence type="ECO:0000256" key="10">
    <source>
        <dbReference type="ARBA" id="ARBA00023049"/>
    </source>
</evidence>
<feature type="transmembrane region" description="Helical" evidence="12">
    <location>
        <begin position="525"/>
        <end position="547"/>
    </location>
</feature>
<sequence length="550" mass="62130">MEYLLYGLAIYCLLIIGRYLIIFQRLLGLTLQYINYNFTDKDQIPVYIRDLFEIPLLELEQLEFKFCCYLNVAQMTYLDASKTWEMLLYNEEFKTFASVDIRSLPESVKLFTINFFTFLEDGVLLQTMNGQAFGVMGTIPNTILQDPYVVETQQQWQVHKTKLELTKTPQEMSPEKFIETLRSHHATYLDSLVKLGELSPIKNTQLFELKGLAAFKAAVKMGRESNKYTNLLKKWTSKAKTNPSVTVQIPEEVEVEGFRRMERIERGRTRKGIKSWLLLGSLAVFAVSFLPFFDLQTLLILIAVLFLHEMGHFLAMKAFGYKDTSIFFLPLFGAAATGRKDNATVQEKVMVLLAGPVPGIILGSAIALAIPDSLQRSLGLHEAIGLLMIINYFNLLPILPLDGGRILDLLIFSRHPYTDVFFKLFAVGLLVFVGVSLGSASAIFIFLGLLIAFTIPASFRSAKILRKLRRELPQSTDDSDSVLLAIFRTLKKSGYGSLPFAQKYKMVKDIAQRCRESHSNWGSRLSLLGVYLVCLVGGLILVGISFVPVR</sequence>
<dbReference type="PANTHER" id="PTHR39188:SF3">
    <property type="entry name" value="STAGE IV SPORULATION PROTEIN FB"/>
    <property type="match status" value="1"/>
</dbReference>
<feature type="transmembrane region" description="Helical" evidence="12">
    <location>
        <begin position="6"/>
        <end position="23"/>
    </location>
</feature>
<evidence type="ECO:0000256" key="1">
    <source>
        <dbReference type="ARBA" id="ARBA00001947"/>
    </source>
</evidence>
<accession>A0ABV0JTJ8</accession>
<name>A0ABV0JTJ8_9CYAN</name>
<comment type="subcellular location">
    <subcellularLocation>
        <location evidence="2">Membrane</location>
        <topology evidence="2">Multi-pass membrane protein</topology>
    </subcellularLocation>
</comment>
<evidence type="ECO:0000256" key="6">
    <source>
        <dbReference type="ARBA" id="ARBA00022723"/>
    </source>
</evidence>
<reference evidence="14 15" key="1">
    <citation type="submission" date="2022-04" db="EMBL/GenBank/DDBJ databases">
        <title>Positive selection, recombination, and allopatry shape intraspecific diversity of widespread and dominant cyanobacteria.</title>
        <authorList>
            <person name="Wei J."/>
            <person name="Shu W."/>
            <person name="Hu C."/>
        </authorList>
    </citation>
    <scope>NUCLEOTIDE SEQUENCE [LARGE SCALE GENOMIC DNA]</scope>
    <source>
        <strain evidence="14 15">GB2-A5</strain>
    </source>
</reference>
<keyword evidence="9 12" id="KW-1133">Transmembrane helix</keyword>
<dbReference type="Pfam" id="PF02163">
    <property type="entry name" value="Peptidase_M50"/>
    <property type="match status" value="1"/>
</dbReference>
<keyword evidence="5 12" id="KW-0812">Transmembrane</keyword>
<evidence type="ECO:0000313" key="15">
    <source>
        <dbReference type="Proteomes" id="UP001442494"/>
    </source>
</evidence>
<keyword evidence="15" id="KW-1185">Reference proteome</keyword>
<dbReference type="RefSeq" id="WP_190424970.1">
    <property type="nucleotide sequence ID" value="NZ_JAMPKK010000051.1"/>
</dbReference>
<evidence type="ECO:0000256" key="3">
    <source>
        <dbReference type="ARBA" id="ARBA00007931"/>
    </source>
</evidence>
<evidence type="ECO:0000256" key="2">
    <source>
        <dbReference type="ARBA" id="ARBA00004141"/>
    </source>
</evidence>
<proteinExistence type="inferred from homology"/>
<keyword evidence="7" id="KW-0378">Hydrolase</keyword>
<feature type="transmembrane region" description="Helical" evidence="12">
    <location>
        <begin position="349"/>
        <end position="371"/>
    </location>
</feature>
<keyword evidence="6" id="KW-0479">Metal-binding</keyword>
<evidence type="ECO:0000259" key="13">
    <source>
        <dbReference type="Pfam" id="PF02163"/>
    </source>
</evidence>
<keyword evidence="11 12" id="KW-0472">Membrane</keyword>
<gene>
    <name evidence="14" type="ORF">NDI37_20245</name>
</gene>
<dbReference type="EMBL" id="JAMPKK010000051">
    <property type="protein sequence ID" value="MEP0866789.1"/>
    <property type="molecule type" value="Genomic_DNA"/>
</dbReference>
<dbReference type="Proteomes" id="UP001442494">
    <property type="component" value="Unassembled WGS sequence"/>
</dbReference>
<evidence type="ECO:0000256" key="12">
    <source>
        <dbReference type="SAM" id="Phobius"/>
    </source>
</evidence>
<evidence type="ECO:0000256" key="9">
    <source>
        <dbReference type="ARBA" id="ARBA00022989"/>
    </source>
</evidence>
<comment type="similarity">
    <text evidence="3">Belongs to the peptidase M50B family.</text>
</comment>
<evidence type="ECO:0000256" key="7">
    <source>
        <dbReference type="ARBA" id="ARBA00022801"/>
    </source>
</evidence>
<feature type="transmembrane region" description="Helical" evidence="12">
    <location>
        <begin position="383"/>
        <end position="399"/>
    </location>
</feature>
<dbReference type="CDD" id="cd06160">
    <property type="entry name" value="S2P-M50_like_2"/>
    <property type="match status" value="1"/>
</dbReference>
<keyword evidence="8" id="KW-0862">Zinc</keyword>
<evidence type="ECO:0000313" key="14">
    <source>
        <dbReference type="EMBL" id="MEP0866789.1"/>
    </source>
</evidence>
<comment type="cofactor">
    <cofactor evidence="1">
        <name>Zn(2+)</name>
        <dbReference type="ChEBI" id="CHEBI:29105"/>
    </cofactor>
</comment>
<feature type="transmembrane region" description="Helical" evidence="12">
    <location>
        <begin position="420"/>
        <end position="437"/>
    </location>
</feature>